<comment type="caution">
    <text evidence="14">The sequence shown here is derived from an EMBL/GenBank/DDBJ whole genome shotgun (WGS) entry which is preliminary data.</text>
</comment>
<evidence type="ECO:0000313" key="14">
    <source>
        <dbReference type="EMBL" id="KAJ8957874.1"/>
    </source>
</evidence>
<sequence>SAIETLNKFQTRHQSGASGAETDKIKEMEKCGITLTDLDELSVIHVTGTHGKGSTCAYTENILRNHGYKTGFYSSPHLLEVRERIKIDGKPISKSDFAENFWKLYDMLDGQKENENDMPLYFPLLTVLAFYIFLKAKVDVAIVEVGIGGEYDRTNVIRKTIAVGITPINVDHTALLGSSVSSIAWHKAGIMKKGASAFTVQQSDEILGVLTERSKERECPLSVVATNFSMDDGLSKIPQHVRRTNASLAVALSEEFVKRKRDNTIEPFSLALALRSITNTHWPGRYQIKQEKGIRWFLDSAHTVESVKTCAAWFRDETKTSAKKKGLIFNLTGSRDGAVFLKELLTCDFYLAIFIPNVGYKETPDSTNFKLTPDNQLQRCEEYKRTWIELQQQVGGTPKESVVFSSFAEALAFLNDEEYDVLITGSLYLVGAALSVLDPTLDGTLSE</sequence>
<gene>
    <name evidence="14" type="ORF">NQ318_001870</name>
</gene>
<keyword evidence="4" id="KW-0554">One-carbon metabolism</keyword>
<evidence type="ECO:0000256" key="4">
    <source>
        <dbReference type="ARBA" id="ARBA00022563"/>
    </source>
</evidence>
<dbReference type="Gene3D" id="3.90.190.20">
    <property type="entry name" value="Mur ligase, C-terminal domain"/>
    <property type="match status" value="1"/>
</dbReference>
<dbReference type="Gene3D" id="3.40.1190.10">
    <property type="entry name" value="Mur-like, catalytic domain"/>
    <property type="match status" value="1"/>
</dbReference>
<evidence type="ECO:0000256" key="6">
    <source>
        <dbReference type="ARBA" id="ARBA00022723"/>
    </source>
</evidence>
<dbReference type="EC" id="6.3.2.17" evidence="3"/>
<dbReference type="GO" id="GO:0005739">
    <property type="term" value="C:mitochondrion"/>
    <property type="evidence" value="ECO:0007669"/>
    <property type="project" value="TreeGrafter"/>
</dbReference>
<evidence type="ECO:0000256" key="2">
    <source>
        <dbReference type="ARBA" id="ARBA00008276"/>
    </source>
</evidence>
<name>A0AAV8Z325_9CUCU</name>
<dbReference type="GO" id="GO:0005829">
    <property type="term" value="C:cytosol"/>
    <property type="evidence" value="ECO:0007669"/>
    <property type="project" value="TreeGrafter"/>
</dbReference>
<keyword evidence="5" id="KW-0436">Ligase</keyword>
<comment type="catalytic activity">
    <reaction evidence="12">
        <text>(6S)-5,6,7,8-tetrahydrofolyl-(gamma-L-Glu)(n) + L-glutamate + ATP = (6S)-5,6,7,8-tetrahydrofolyl-(gamma-L-Glu)(n+1) + ADP + phosphate + H(+)</text>
        <dbReference type="Rhea" id="RHEA:10580"/>
        <dbReference type="Rhea" id="RHEA-COMP:14738"/>
        <dbReference type="Rhea" id="RHEA-COMP:14740"/>
        <dbReference type="ChEBI" id="CHEBI:15378"/>
        <dbReference type="ChEBI" id="CHEBI:29985"/>
        <dbReference type="ChEBI" id="CHEBI:30616"/>
        <dbReference type="ChEBI" id="CHEBI:43474"/>
        <dbReference type="ChEBI" id="CHEBI:141005"/>
        <dbReference type="ChEBI" id="CHEBI:456216"/>
        <dbReference type="EC" id="6.3.2.17"/>
    </reaction>
</comment>
<keyword evidence="15" id="KW-1185">Reference proteome</keyword>
<feature type="compositionally biased region" description="Polar residues" evidence="13">
    <location>
        <begin position="7"/>
        <end position="17"/>
    </location>
</feature>
<evidence type="ECO:0000256" key="1">
    <source>
        <dbReference type="ARBA" id="ARBA00005150"/>
    </source>
</evidence>
<evidence type="ECO:0000256" key="7">
    <source>
        <dbReference type="ARBA" id="ARBA00022741"/>
    </source>
</evidence>
<evidence type="ECO:0000256" key="5">
    <source>
        <dbReference type="ARBA" id="ARBA00022598"/>
    </source>
</evidence>
<evidence type="ECO:0000256" key="12">
    <source>
        <dbReference type="ARBA" id="ARBA00047493"/>
    </source>
</evidence>
<proteinExistence type="inferred from homology"/>
<accession>A0AAV8Z325</accession>
<evidence type="ECO:0000256" key="9">
    <source>
        <dbReference type="ARBA" id="ARBA00022842"/>
    </source>
</evidence>
<dbReference type="GO" id="GO:0046872">
    <property type="term" value="F:metal ion binding"/>
    <property type="evidence" value="ECO:0007669"/>
    <property type="project" value="UniProtKB-KW"/>
</dbReference>
<dbReference type="SUPFAM" id="SSF53244">
    <property type="entry name" value="MurD-like peptide ligases, peptide-binding domain"/>
    <property type="match status" value="1"/>
</dbReference>
<keyword evidence="9" id="KW-0460">Magnesium</keyword>
<dbReference type="InterPro" id="IPR036615">
    <property type="entry name" value="Mur_ligase_C_dom_sf"/>
</dbReference>
<protein>
    <recommendedName>
        <fullName evidence="3">tetrahydrofolate synthase</fullName>
        <ecNumber evidence="3">6.3.2.17</ecNumber>
    </recommendedName>
    <alternativeName>
        <fullName evidence="11">Folylpoly-gamma-glutamate synthetase</fullName>
    </alternativeName>
    <alternativeName>
        <fullName evidence="10">Tetrahydrofolylpolyglutamate synthase</fullName>
    </alternativeName>
</protein>
<evidence type="ECO:0000256" key="11">
    <source>
        <dbReference type="ARBA" id="ARBA00030876"/>
    </source>
</evidence>
<dbReference type="SUPFAM" id="SSF53623">
    <property type="entry name" value="MurD-like peptide ligases, catalytic domain"/>
    <property type="match status" value="1"/>
</dbReference>
<dbReference type="PANTHER" id="PTHR11136:SF5">
    <property type="entry name" value="FOLYLPOLYGLUTAMATE SYNTHASE, MITOCHONDRIAL"/>
    <property type="match status" value="1"/>
</dbReference>
<dbReference type="InterPro" id="IPR018109">
    <property type="entry name" value="Folylpolyglutamate_synth_CS"/>
</dbReference>
<dbReference type="NCBIfam" id="TIGR01499">
    <property type="entry name" value="folC"/>
    <property type="match status" value="1"/>
</dbReference>
<organism evidence="14 15">
    <name type="scientific">Aromia moschata</name>
    <dbReference type="NCBI Taxonomy" id="1265417"/>
    <lineage>
        <taxon>Eukaryota</taxon>
        <taxon>Metazoa</taxon>
        <taxon>Ecdysozoa</taxon>
        <taxon>Arthropoda</taxon>
        <taxon>Hexapoda</taxon>
        <taxon>Insecta</taxon>
        <taxon>Pterygota</taxon>
        <taxon>Neoptera</taxon>
        <taxon>Endopterygota</taxon>
        <taxon>Coleoptera</taxon>
        <taxon>Polyphaga</taxon>
        <taxon>Cucujiformia</taxon>
        <taxon>Chrysomeloidea</taxon>
        <taxon>Cerambycidae</taxon>
        <taxon>Cerambycinae</taxon>
        <taxon>Callichromatini</taxon>
        <taxon>Aromia</taxon>
    </lineage>
</organism>
<evidence type="ECO:0000256" key="8">
    <source>
        <dbReference type="ARBA" id="ARBA00022840"/>
    </source>
</evidence>
<evidence type="ECO:0000256" key="10">
    <source>
        <dbReference type="ARBA" id="ARBA00030592"/>
    </source>
</evidence>
<keyword evidence="6" id="KW-0479">Metal-binding</keyword>
<dbReference type="AlphaFoldDB" id="A0AAV8Z325"/>
<feature type="non-terminal residue" evidence="14">
    <location>
        <position position="1"/>
    </location>
</feature>
<dbReference type="InterPro" id="IPR001645">
    <property type="entry name" value="Folylpolyglutamate_synth"/>
</dbReference>
<dbReference type="Proteomes" id="UP001162162">
    <property type="component" value="Unassembled WGS sequence"/>
</dbReference>
<comment type="similarity">
    <text evidence="2">Belongs to the folylpolyglutamate synthase family.</text>
</comment>
<dbReference type="GO" id="GO:0005524">
    <property type="term" value="F:ATP binding"/>
    <property type="evidence" value="ECO:0007669"/>
    <property type="project" value="UniProtKB-KW"/>
</dbReference>
<evidence type="ECO:0000256" key="3">
    <source>
        <dbReference type="ARBA" id="ARBA00013025"/>
    </source>
</evidence>
<feature type="region of interest" description="Disordered" evidence="13">
    <location>
        <begin position="1"/>
        <end position="23"/>
    </location>
</feature>
<dbReference type="PROSITE" id="PS01012">
    <property type="entry name" value="FOLYLPOLYGLU_SYNT_2"/>
    <property type="match status" value="1"/>
</dbReference>
<keyword evidence="8" id="KW-0067">ATP-binding</keyword>
<evidence type="ECO:0000313" key="15">
    <source>
        <dbReference type="Proteomes" id="UP001162162"/>
    </source>
</evidence>
<dbReference type="PANTHER" id="PTHR11136">
    <property type="entry name" value="FOLYLPOLYGLUTAMATE SYNTHASE-RELATED"/>
    <property type="match status" value="1"/>
</dbReference>
<dbReference type="GO" id="GO:0006730">
    <property type="term" value="P:one-carbon metabolic process"/>
    <property type="evidence" value="ECO:0007669"/>
    <property type="project" value="UniProtKB-KW"/>
</dbReference>
<keyword evidence="7" id="KW-0547">Nucleotide-binding</keyword>
<reference evidence="14" key="1">
    <citation type="journal article" date="2023" name="Insect Mol. Biol.">
        <title>Genome sequencing provides insights into the evolution of gene families encoding plant cell wall-degrading enzymes in longhorned beetles.</title>
        <authorList>
            <person name="Shin N.R."/>
            <person name="Okamura Y."/>
            <person name="Kirsch R."/>
            <person name="Pauchet Y."/>
        </authorList>
    </citation>
    <scope>NUCLEOTIDE SEQUENCE</scope>
    <source>
        <strain evidence="14">AMC_N1</strain>
    </source>
</reference>
<evidence type="ECO:0000256" key="13">
    <source>
        <dbReference type="SAM" id="MobiDB-lite"/>
    </source>
</evidence>
<comment type="pathway">
    <text evidence="1">Cofactor biosynthesis; tetrahydrofolylpolyglutamate biosynthesis.</text>
</comment>
<dbReference type="InterPro" id="IPR036565">
    <property type="entry name" value="Mur-like_cat_sf"/>
</dbReference>
<dbReference type="GO" id="GO:0004326">
    <property type="term" value="F:tetrahydrofolylpolyglutamate synthase activity"/>
    <property type="evidence" value="ECO:0007669"/>
    <property type="project" value="UniProtKB-EC"/>
</dbReference>
<dbReference type="EMBL" id="JAPWTK010000020">
    <property type="protein sequence ID" value="KAJ8957874.1"/>
    <property type="molecule type" value="Genomic_DNA"/>
</dbReference>